<dbReference type="GO" id="GO:0005737">
    <property type="term" value="C:cytoplasm"/>
    <property type="evidence" value="ECO:0007669"/>
    <property type="project" value="UniProtKB-SubCell"/>
</dbReference>
<evidence type="ECO:0000313" key="4">
    <source>
        <dbReference type="EMBL" id="KAK1734948.1"/>
    </source>
</evidence>
<dbReference type="SUPFAM" id="SSF52540">
    <property type="entry name" value="P-loop containing nucleoside triphosphate hydrolases"/>
    <property type="match status" value="1"/>
</dbReference>
<dbReference type="EMBL" id="JATAAI010000036">
    <property type="protein sequence ID" value="KAK1734948.1"/>
    <property type="molecule type" value="Genomic_DNA"/>
</dbReference>
<dbReference type="InterPro" id="IPR027417">
    <property type="entry name" value="P-loop_NTPase"/>
</dbReference>
<comment type="caution">
    <text evidence="4">The sequence shown here is derived from an EMBL/GenBank/DDBJ whole genome shotgun (WGS) entry which is preliminary data.</text>
</comment>
<dbReference type="EC" id="3.6.4.13" evidence="4"/>
<dbReference type="InterPro" id="IPR047187">
    <property type="entry name" value="SF1_C_Upf1"/>
</dbReference>
<keyword evidence="4" id="KW-0347">Helicase</keyword>
<dbReference type="PANTHER" id="PTHR45418">
    <property type="entry name" value="CANCER/TESTIS ANTIGEN 55"/>
    <property type="match status" value="1"/>
</dbReference>
<feature type="domain" description="DNA2/NAM7 helicase-like C-terminal" evidence="3">
    <location>
        <begin position="5"/>
        <end position="103"/>
    </location>
</feature>
<dbReference type="GO" id="GO:0016787">
    <property type="term" value="F:hydrolase activity"/>
    <property type="evidence" value="ECO:0007669"/>
    <property type="project" value="UniProtKB-KW"/>
</dbReference>
<dbReference type="InterPro" id="IPR041679">
    <property type="entry name" value="DNA2/NAM7-like_C"/>
</dbReference>
<proteinExistence type="predicted"/>
<reference evidence="4" key="1">
    <citation type="submission" date="2023-06" db="EMBL/GenBank/DDBJ databases">
        <title>Survivors Of The Sea: Transcriptome response of Skeletonema marinoi to long-term dormancy.</title>
        <authorList>
            <person name="Pinder M.I.M."/>
            <person name="Kourtchenko O."/>
            <person name="Robertson E.K."/>
            <person name="Larsson T."/>
            <person name="Maumus F."/>
            <person name="Osuna-Cruz C.M."/>
            <person name="Vancaester E."/>
            <person name="Stenow R."/>
            <person name="Vandepoele K."/>
            <person name="Ploug H."/>
            <person name="Bruchert V."/>
            <person name="Godhe A."/>
            <person name="Topel M."/>
        </authorList>
    </citation>
    <scope>NUCLEOTIDE SEQUENCE</scope>
    <source>
        <strain evidence="4">R05AC</strain>
    </source>
</reference>
<dbReference type="CDD" id="cd18808">
    <property type="entry name" value="SF1_C_Upf1"/>
    <property type="match status" value="1"/>
</dbReference>
<keyword evidence="5" id="KW-1185">Reference proteome</keyword>
<evidence type="ECO:0000313" key="5">
    <source>
        <dbReference type="Proteomes" id="UP001224775"/>
    </source>
</evidence>
<name>A0AAD8XWH7_9STRA</name>
<dbReference type="PANTHER" id="PTHR45418:SF1">
    <property type="entry name" value="CANCER_TESTIS ANTIGEN 55"/>
    <property type="match status" value="1"/>
</dbReference>
<dbReference type="GO" id="GO:0003724">
    <property type="term" value="F:RNA helicase activity"/>
    <property type="evidence" value="ECO:0007669"/>
    <property type="project" value="UniProtKB-EC"/>
</dbReference>
<keyword evidence="4" id="KW-0378">Hydrolase</keyword>
<dbReference type="AlphaFoldDB" id="A0AAD8XWH7"/>
<keyword evidence="4" id="KW-0067">ATP-binding</keyword>
<dbReference type="Proteomes" id="UP001224775">
    <property type="component" value="Unassembled WGS sequence"/>
</dbReference>
<protein>
    <submittedName>
        <fullName evidence="4">MOV10-like RNA helicase</fullName>
        <ecNumber evidence="4">3.6.4.13</ecNumber>
    </submittedName>
</protein>
<dbReference type="Gene3D" id="3.40.50.300">
    <property type="entry name" value="P-loop containing nucleotide triphosphate hydrolases"/>
    <property type="match status" value="1"/>
</dbReference>
<keyword evidence="2" id="KW-0963">Cytoplasm</keyword>
<evidence type="ECO:0000256" key="1">
    <source>
        <dbReference type="ARBA" id="ARBA00004496"/>
    </source>
</evidence>
<comment type="subcellular location">
    <subcellularLocation>
        <location evidence="1">Cytoplasm</location>
    </subcellularLocation>
</comment>
<accession>A0AAD8XWH7</accession>
<gene>
    <name evidence="4" type="ORF">QTG54_014408</name>
</gene>
<keyword evidence="4" id="KW-0547">Nucleotide-binding</keyword>
<organism evidence="4 5">
    <name type="scientific">Skeletonema marinoi</name>
    <dbReference type="NCBI Taxonomy" id="267567"/>
    <lineage>
        <taxon>Eukaryota</taxon>
        <taxon>Sar</taxon>
        <taxon>Stramenopiles</taxon>
        <taxon>Ochrophyta</taxon>
        <taxon>Bacillariophyta</taxon>
        <taxon>Coscinodiscophyceae</taxon>
        <taxon>Thalassiosirophycidae</taxon>
        <taxon>Thalassiosirales</taxon>
        <taxon>Skeletonemataceae</taxon>
        <taxon>Skeletonema</taxon>
        <taxon>Skeletonema marinoi-dohrnii complex</taxon>
    </lineage>
</organism>
<evidence type="ECO:0000259" key="3">
    <source>
        <dbReference type="Pfam" id="PF13087"/>
    </source>
</evidence>
<sequence>MYVDLLVKDTRQNRCKPEDIGIIITPYHKQAQKIRMLLKAHDYDCKVGSVEEFQGSERPVIIISTVRSTVDYIRLDLKHKLGFKKRFNVAVTRAQALLIVIGNPFTLENDPNWKSMIDYCIDGGGCRLCQDGGS</sequence>
<evidence type="ECO:0000256" key="2">
    <source>
        <dbReference type="ARBA" id="ARBA00022490"/>
    </source>
</evidence>
<dbReference type="Pfam" id="PF13087">
    <property type="entry name" value="AAA_12"/>
    <property type="match status" value="1"/>
</dbReference>